<name>A0A9W6XLR3_9STRA</name>
<accession>A0A9W6XLR3</accession>
<sequence>MKNTGANATGVANRYALGMKCNIASIVDEVKVYLNGKSIITPSEYKQMWSNVRAIAELTTAEVEKHGADMHLFPDDWESEKNSTSANAYGDGYSNNNLYGSPSVSLNQTTLEHSKPNTGFVRRVLNNPPEVASATTNSHGWPTLNKTTSQAIAQMRGAGALKAGADGNVGSTIGEWFYMLKICLVDLHLIFNEIDLVGNPQLKLELKVQTGYSDIAVGGAAAGAAHAMSLTSTTLVAGSICPVKVGSVNFVSATQADPMYSVIGTNMSGSTIRVAWGAIHNAITTIATAGSYYPFTQSRLLLPFYDIANPTAIVSKPMKTIKYLDCYSQMIEDQAGIGIITSNKTFSVQVASSHKNVKYVSVIPFANTKSGNYATAITTPQYASPFDSAPWTCHPGSSIRDFQVQVGNKNVFQDVHSYDWMTFYDEFSKIGAVNGDLSREISNGLIGIDKWQTAQRILVADCSRISEVDVP</sequence>
<evidence type="ECO:0000313" key="1">
    <source>
        <dbReference type="EMBL" id="GMF41048.1"/>
    </source>
</evidence>
<reference evidence="1" key="1">
    <citation type="submission" date="2023-04" db="EMBL/GenBank/DDBJ databases">
        <title>Phytophthora fragariaefolia NBRC 109709.</title>
        <authorList>
            <person name="Ichikawa N."/>
            <person name="Sato H."/>
            <person name="Tonouchi N."/>
        </authorList>
    </citation>
    <scope>NUCLEOTIDE SEQUENCE</scope>
    <source>
        <strain evidence="1">NBRC 109709</strain>
    </source>
</reference>
<protein>
    <submittedName>
        <fullName evidence="1">Unnamed protein product</fullName>
    </submittedName>
</protein>
<comment type="caution">
    <text evidence="1">The sequence shown here is derived from an EMBL/GenBank/DDBJ whole genome shotgun (WGS) entry which is preliminary data.</text>
</comment>
<gene>
    <name evidence="1" type="ORF">Pfra01_001282800</name>
</gene>
<dbReference type="OrthoDB" id="112115at2759"/>
<organism evidence="1 2">
    <name type="scientific">Phytophthora fragariaefolia</name>
    <dbReference type="NCBI Taxonomy" id="1490495"/>
    <lineage>
        <taxon>Eukaryota</taxon>
        <taxon>Sar</taxon>
        <taxon>Stramenopiles</taxon>
        <taxon>Oomycota</taxon>
        <taxon>Peronosporomycetes</taxon>
        <taxon>Peronosporales</taxon>
        <taxon>Peronosporaceae</taxon>
        <taxon>Phytophthora</taxon>
    </lineage>
</organism>
<dbReference type="AlphaFoldDB" id="A0A9W6XLR3"/>
<keyword evidence="2" id="KW-1185">Reference proteome</keyword>
<dbReference type="Proteomes" id="UP001165121">
    <property type="component" value="Unassembled WGS sequence"/>
</dbReference>
<evidence type="ECO:0000313" key="2">
    <source>
        <dbReference type="Proteomes" id="UP001165121"/>
    </source>
</evidence>
<proteinExistence type="predicted"/>
<dbReference type="EMBL" id="BSXT01001300">
    <property type="protein sequence ID" value="GMF41048.1"/>
    <property type="molecule type" value="Genomic_DNA"/>
</dbReference>